<dbReference type="EMBL" id="CP013614">
    <property type="protein sequence ID" value="ALS01798.1"/>
    <property type="molecule type" value="Genomic_DNA"/>
</dbReference>
<dbReference type="Gene3D" id="3.20.20.80">
    <property type="entry name" value="Glycosidases"/>
    <property type="match status" value="1"/>
</dbReference>
<evidence type="ECO:0000259" key="3">
    <source>
        <dbReference type="Pfam" id="PF08924"/>
    </source>
</evidence>
<dbReference type="RefSeq" id="WP_071877369.1">
    <property type="nucleotide sequence ID" value="NZ_JXLC01000008.1"/>
</dbReference>
<gene>
    <name evidence="4" type="ORF">ATZ33_10550</name>
    <name evidence="5" type="ORF">RV15_GL003441</name>
</gene>
<feature type="transmembrane region" description="Helical" evidence="1">
    <location>
        <begin position="696"/>
        <end position="717"/>
    </location>
</feature>
<keyword evidence="1" id="KW-1133">Transmembrane helix</keyword>
<evidence type="ECO:0000313" key="5">
    <source>
        <dbReference type="EMBL" id="OJG92056.1"/>
    </source>
</evidence>
<evidence type="ECO:0000256" key="1">
    <source>
        <dbReference type="SAM" id="Phobius"/>
    </source>
</evidence>
<name>A0A0S3KBU9_9ENTE</name>
<reference evidence="4 6" key="2">
    <citation type="submission" date="2015-12" db="EMBL/GenBank/DDBJ databases">
        <authorList>
            <person name="Lauer A."/>
            <person name="Humrighouse B."/>
            <person name="Loparev V."/>
            <person name="Shewmaker P.L."/>
            <person name="Whitney A.M."/>
            <person name="McLaughlin R.W."/>
        </authorList>
    </citation>
    <scope>NUCLEOTIDE SEQUENCE [LARGE SCALE GENOMIC DNA]</scope>
    <source>
        <strain evidence="4 6">LMG 23085</strain>
    </source>
</reference>
<dbReference type="InterPro" id="IPR036365">
    <property type="entry name" value="PGBD-like_sf"/>
</dbReference>
<dbReference type="SUPFAM" id="SSF47090">
    <property type="entry name" value="PGBD-like"/>
    <property type="match status" value="2"/>
</dbReference>
<evidence type="ECO:0000313" key="4">
    <source>
        <dbReference type="EMBL" id="ALS01798.1"/>
    </source>
</evidence>
<dbReference type="SUPFAM" id="SSF51445">
    <property type="entry name" value="(Trans)glycosidases"/>
    <property type="match status" value="1"/>
</dbReference>
<dbReference type="Proteomes" id="UP000183039">
    <property type="component" value="Unassembled WGS sequence"/>
</dbReference>
<keyword evidence="1" id="KW-0812">Transmembrane</keyword>
<dbReference type="InterPro" id="IPR036366">
    <property type="entry name" value="PGBDSf"/>
</dbReference>
<feature type="domain" description="Rv2525c-like glycoside hydrolase-like" evidence="3">
    <location>
        <begin position="307"/>
        <end position="475"/>
    </location>
</feature>
<evidence type="ECO:0000259" key="2">
    <source>
        <dbReference type="Pfam" id="PF01471"/>
    </source>
</evidence>
<sequence>MDQMVFETQKWLNKTYSFETGMVPQDGKSGWRTIYALRRALQQEMGITATSDNFGPTTERYFKEKVEPTFRDGGTPKVNIVKILQGGFWCKGIIPGVTGNDPLDGKYTKYTKDAVSEFQEKAGLKPDGYLTAMLMKALLDMSAFDLIGDPKIRLMQQELNRNYNEYFGLLPCDGIYQRDTNQAIIYGLQCEMGMFVGFANGYFGPSTTVGCPTINVGHPNKANIKLLQYALYVNDEYKGPFDGIFTQQVAEAVRNFRKFMKIGDVERGSADMPVIKALLATTGDTERPTKACDTSMQILKQAHVDILKNAGYNTIGRYLTGTVGVDAEERPKNLTVSEINLLKKNNFKIFPIYQDGGWYLDYFKKAGQGWTDARLAGAAAKSLGFKDHTIIYFACDFDVLGDEIPYIIAYLRDVVDSMRQNYPEYKVSLYAPRNVCAQVTDQIVQITNCFVSDMSSGFSANLGYKMPRNWSFDQYHEYELQGIPLDKVAMSGLFDVGQSTFNAPQNVDKQGVSSETKDAKGAEIANEIANRLKAFRKVVGLDFKSEIEHTVYFGQIKMTLKLENKISSSGDADAKFVIKNGKPEIKFAKKLEELQNALDIVGADDSLVETINQLADIANEGEIQVRFKADSFTEVGMEIYFTGSYVAGNIDGQDVPCDYQVTLGIFVDPSKLPPGMNADVDRIQESMKRVDAQLKVAGFIGLTGLALCGGFVVASGVGFGTTVATTGTSIIQSVASFFATLKVIG</sequence>
<dbReference type="KEGG" id="ess:ATZ33_10550"/>
<keyword evidence="1" id="KW-0472">Membrane</keyword>
<evidence type="ECO:0000313" key="7">
    <source>
        <dbReference type="Proteomes" id="UP000183039"/>
    </source>
</evidence>
<organism evidence="5 7">
    <name type="scientific">Enterococcus silesiacus</name>
    <dbReference type="NCBI Taxonomy" id="332949"/>
    <lineage>
        <taxon>Bacteria</taxon>
        <taxon>Bacillati</taxon>
        <taxon>Bacillota</taxon>
        <taxon>Bacilli</taxon>
        <taxon>Lactobacillales</taxon>
        <taxon>Enterococcaceae</taxon>
        <taxon>Enterococcus</taxon>
    </lineage>
</organism>
<dbReference type="Pfam" id="PF08924">
    <property type="entry name" value="Rv2525c_GlyHyd-like"/>
    <property type="match status" value="1"/>
</dbReference>
<dbReference type="Gene3D" id="1.10.101.10">
    <property type="entry name" value="PGBD-like superfamily/PGBD"/>
    <property type="match status" value="1"/>
</dbReference>
<evidence type="ECO:0000313" key="6">
    <source>
        <dbReference type="Proteomes" id="UP000065511"/>
    </source>
</evidence>
<dbReference type="Pfam" id="PF01471">
    <property type="entry name" value="PG_binding_1"/>
    <property type="match status" value="1"/>
</dbReference>
<dbReference type="Proteomes" id="UP000065511">
    <property type="component" value="Chromosome"/>
</dbReference>
<protein>
    <submittedName>
        <fullName evidence="5">Uncharacterized protein</fullName>
    </submittedName>
</protein>
<dbReference type="OrthoDB" id="1795295at2"/>
<accession>A0A0S3KBU9</accession>
<keyword evidence="6" id="KW-1185">Reference proteome</keyword>
<dbReference type="AlphaFoldDB" id="A0A0S3KBU9"/>
<reference evidence="5 7" key="1">
    <citation type="submission" date="2014-12" db="EMBL/GenBank/DDBJ databases">
        <title>Draft genome sequences of 29 type strains of Enterococci.</title>
        <authorList>
            <person name="Zhong Z."/>
            <person name="Sun Z."/>
            <person name="Liu W."/>
            <person name="Zhang W."/>
            <person name="Zhang H."/>
        </authorList>
    </citation>
    <scope>NUCLEOTIDE SEQUENCE [LARGE SCALE GENOMIC DNA]</scope>
    <source>
        <strain evidence="5 7">DSM 22801</strain>
    </source>
</reference>
<feature type="domain" description="Peptidoglycan binding-like" evidence="2">
    <location>
        <begin position="100"/>
        <end position="138"/>
    </location>
</feature>
<dbReference type="EMBL" id="JXLC01000008">
    <property type="protein sequence ID" value="OJG92056.1"/>
    <property type="molecule type" value="Genomic_DNA"/>
</dbReference>
<dbReference type="InterPro" id="IPR002477">
    <property type="entry name" value="Peptidoglycan-bd-like"/>
</dbReference>
<proteinExistence type="predicted"/>
<dbReference type="CDD" id="cd06418">
    <property type="entry name" value="GH25_BacA-like"/>
    <property type="match status" value="1"/>
</dbReference>
<dbReference type="InterPro" id="IPR015020">
    <property type="entry name" value="Rv2525c-like_Glyco_Hydro-like"/>
</dbReference>
<dbReference type="InterPro" id="IPR017853">
    <property type="entry name" value="GH"/>
</dbReference>